<dbReference type="SUPFAM" id="SSF50182">
    <property type="entry name" value="Sm-like ribonucleoproteins"/>
    <property type="match status" value="1"/>
</dbReference>
<evidence type="ECO:0000313" key="14">
    <source>
        <dbReference type="Proteomes" id="UP000217763"/>
    </source>
</evidence>
<feature type="transmembrane region" description="Helical" evidence="8">
    <location>
        <begin position="830"/>
        <end position="851"/>
    </location>
</feature>
<evidence type="ECO:0000256" key="7">
    <source>
        <dbReference type="SAM" id="Coils"/>
    </source>
</evidence>
<feature type="transmembrane region" description="Helical" evidence="8">
    <location>
        <begin position="533"/>
        <end position="551"/>
    </location>
</feature>
<evidence type="ECO:0000259" key="12">
    <source>
        <dbReference type="Pfam" id="PF21088"/>
    </source>
</evidence>
<protein>
    <submittedName>
        <fullName evidence="13">Mechanosensitive ion channel protein MscS</fullName>
    </submittedName>
</protein>
<keyword evidence="3" id="KW-1003">Cell membrane</keyword>
<dbReference type="Pfam" id="PF21082">
    <property type="entry name" value="MS_channel_3rd"/>
    <property type="match status" value="1"/>
</dbReference>
<evidence type="ECO:0000259" key="9">
    <source>
        <dbReference type="Pfam" id="PF00924"/>
    </source>
</evidence>
<feature type="coiled-coil region" evidence="7">
    <location>
        <begin position="124"/>
        <end position="165"/>
    </location>
</feature>
<comment type="subcellular location">
    <subcellularLocation>
        <location evidence="1">Cell membrane</location>
        <topology evidence="1">Multi-pass membrane protein</topology>
    </subcellularLocation>
</comment>
<dbReference type="InterPro" id="IPR049142">
    <property type="entry name" value="MS_channel_1st"/>
</dbReference>
<dbReference type="PANTHER" id="PTHR30347">
    <property type="entry name" value="POTASSIUM CHANNEL RELATED"/>
    <property type="match status" value="1"/>
</dbReference>
<evidence type="ECO:0000313" key="13">
    <source>
        <dbReference type="EMBL" id="ATG75810.1"/>
    </source>
</evidence>
<dbReference type="Gene3D" id="2.30.30.60">
    <property type="match status" value="1"/>
</dbReference>
<feature type="domain" description="Mechanosensitive ion channel transmembrane helices 2/3" evidence="12">
    <location>
        <begin position="871"/>
        <end position="912"/>
    </location>
</feature>
<dbReference type="InterPro" id="IPR011066">
    <property type="entry name" value="MscS_channel_C_sf"/>
</dbReference>
<proteinExistence type="inferred from homology"/>
<organism evidence="13 14">
    <name type="scientific">Zobellella denitrificans</name>
    <dbReference type="NCBI Taxonomy" id="347534"/>
    <lineage>
        <taxon>Bacteria</taxon>
        <taxon>Pseudomonadati</taxon>
        <taxon>Pseudomonadota</taxon>
        <taxon>Gammaproteobacteria</taxon>
        <taxon>Aeromonadales</taxon>
        <taxon>Aeromonadaceae</taxon>
        <taxon>Zobellella</taxon>
    </lineage>
</organism>
<feature type="transmembrane region" description="Helical" evidence="8">
    <location>
        <begin position="872"/>
        <end position="893"/>
    </location>
</feature>
<dbReference type="GO" id="GO:0005886">
    <property type="term" value="C:plasma membrane"/>
    <property type="evidence" value="ECO:0007669"/>
    <property type="project" value="UniProtKB-SubCell"/>
</dbReference>
<feature type="transmembrane region" description="Helical" evidence="8">
    <location>
        <begin position="636"/>
        <end position="657"/>
    </location>
</feature>
<keyword evidence="4 8" id="KW-0812">Transmembrane</keyword>
<dbReference type="InterPro" id="IPR025692">
    <property type="entry name" value="MscS_IM_dom1"/>
</dbReference>
<dbReference type="GO" id="GO:0008381">
    <property type="term" value="F:mechanosensitive monoatomic ion channel activity"/>
    <property type="evidence" value="ECO:0007669"/>
    <property type="project" value="UniProtKB-ARBA"/>
</dbReference>
<dbReference type="PROSITE" id="PS01246">
    <property type="entry name" value="UPF0003"/>
    <property type="match status" value="1"/>
</dbReference>
<dbReference type="InterPro" id="IPR052702">
    <property type="entry name" value="MscS-like_channel"/>
</dbReference>
<evidence type="ECO:0000256" key="8">
    <source>
        <dbReference type="SAM" id="Phobius"/>
    </source>
</evidence>
<dbReference type="InterPro" id="IPR011014">
    <property type="entry name" value="MscS_channel_TM-2"/>
</dbReference>
<sequence length="1097" mass="123160">MLLTRQLPELRTALAQGREQLETQVAAIDDAPAQAWLNGELATRAGQQLENEALSEPERQLWQQVLDVEKAATARLKGALERVELARGFDERLGQARQQLDEFGRLLTEFDQQEVSLTRIESDIGEYQVRHNRLLSELEQKQQAQARLEEQLRGQQQSLEEIRRQPVEEIAVPAAGEEQPGLAEAVEQLQLAARRQQEARLLAAELDARTIPVRLELLRLEIQALGLAEQLLGLHLQVLEAEFNQRSSAELRALSVELHQLTEREPEAASRFSAELTALRGNIDAVAAAYEQLRVLQARRDDYGQRETRLAQTLGSIRERLEIGGLTEALGVQFLDEKRRLNEYKESRFSLRELERELAQSRLRSISLRDQLRELEAQPPLLTEDPARSELNRIKFQILSLQLQAEEQLSEQLRQNEVRLREVNRLVTELDQVLGESLLWWPSHSVIDLDWLKRLPDATLSLLTPGNWRSLVAVLWLVVTANPLGTVLVVALAALLAWWGRNSRAQLGQIAEQCSHRYTDNINLTFKAIGWSLLRVLPVPVLLLAASLQPAGLSESDPAVDVLAVTLRNIALWWLVGHLFLSFTRKGGLGPVHFDWHPLLMSRLRIVLSWFLPLQLLFILLLSLSFAHPDEGVYDVFGRINLLLSTLVNGLATWQLLAPPPRHQTGFISEHKRRLLRVGMSLLFAVMGVLILSGYLLTVAELLPRFIDSLVVLALVWLAYSLAARALILSEVHLLIRRRREQKAREAEEEKTPAEGGVELPDPHLSLEHINQQTRTLLRTATATGLVVALLWVWADVLPALTWLDGITLWSRTITVGEAEVLSAVSLQDFLLAFFLGGVYLLASRNLPGLVEILLARSSLMDAAHSYTVTTLLRYALAVMAVITVFSLLGLRWSELQWMVAALTLGLGFGLQEVVANFVSGIIMLFERPVRVGDTITIGEYSGTVARIRTRATTIIDWDNREIVVPNKAFITERLINWTLSDNVTRIVIKVGVSYNADVDKAKALLEQIAVAHPLTLEEPAPAVFFTLFGASTLDFELRVYVDKMKDRMVTTSELHFAILKAFREAGIEIAFPQLDLHVRNLPRGGGSDKEAPAQPA</sequence>
<feature type="domain" description="Mechanosensitive ion channel MscS C-terminal" evidence="11">
    <location>
        <begin position="987"/>
        <end position="1070"/>
    </location>
</feature>
<keyword evidence="6 8" id="KW-0472">Membrane</keyword>
<dbReference type="InterPro" id="IPR006685">
    <property type="entry name" value="MscS_channel_2nd"/>
</dbReference>
<dbReference type="EMBL" id="CP012621">
    <property type="protein sequence ID" value="ATG75810.1"/>
    <property type="molecule type" value="Genomic_DNA"/>
</dbReference>
<dbReference type="Gene3D" id="1.10.287.1260">
    <property type="match status" value="1"/>
</dbReference>
<evidence type="ECO:0000256" key="1">
    <source>
        <dbReference type="ARBA" id="ARBA00004651"/>
    </source>
</evidence>
<gene>
    <name evidence="13" type="ORF">AN401_05630</name>
</gene>
<feature type="coiled-coil region" evidence="7">
    <location>
        <begin position="344"/>
        <end position="426"/>
    </location>
</feature>
<feature type="transmembrane region" description="Helical" evidence="8">
    <location>
        <begin position="563"/>
        <end position="583"/>
    </location>
</feature>
<comment type="similarity">
    <text evidence="2">Belongs to the MscS (TC 1.A.23) family.</text>
</comment>
<dbReference type="KEGG" id="zdf:AN401_05630"/>
<reference evidence="14" key="1">
    <citation type="submission" date="2015-09" db="EMBL/GenBank/DDBJ databases">
        <authorList>
            <person name="Shao Z."/>
            <person name="Wang L."/>
        </authorList>
    </citation>
    <scope>NUCLEOTIDE SEQUENCE [LARGE SCALE GENOMIC DNA]</scope>
    <source>
        <strain evidence="14">F13-1</strain>
    </source>
</reference>
<dbReference type="PANTHER" id="PTHR30347:SF1">
    <property type="entry name" value="MECHANOSENSITIVE CHANNEL MSCK"/>
    <property type="match status" value="1"/>
</dbReference>
<dbReference type="Gene3D" id="3.30.70.100">
    <property type="match status" value="1"/>
</dbReference>
<evidence type="ECO:0000259" key="10">
    <source>
        <dbReference type="Pfam" id="PF12794"/>
    </source>
</evidence>
<evidence type="ECO:0000259" key="11">
    <source>
        <dbReference type="Pfam" id="PF21082"/>
    </source>
</evidence>
<dbReference type="SUPFAM" id="SSF82689">
    <property type="entry name" value="Mechanosensitive channel protein MscS (YggB), C-terminal domain"/>
    <property type="match status" value="1"/>
</dbReference>
<keyword evidence="7" id="KW-0175">Coiled coil</keyword>
<evidence type="ECO:0000256" key="5">
    <source>
        <dbReference type="ARBA" id="ARBA00022989"/>
    </source>
</evidence>
<evidence type="ECO:0000256" key="2">
    <source>
        <dbReference type="ARBA" id="ARBA00008017"/>
    </source>
</evidence>
<keyword evidence="5 8" id="KW-1133">Transmembrane helix</keyword>
<dbReference type="SUPFAM" id="SSF82861">
    <property type="entry name" value="Mechanosensitive channel protein MscS (YggB), transmembrane region"/>
    <property type="match status" value="1"/>
</dbReference>
<feature type="domain" description="Mechanosensitive ion channel MscS" evidence="9">
    <location>
        <begin position="914"/>
        <end position="979"/>
    </location>
</feature>
<feature type="domain" description="Mechanosensitive ion channel inner membrane" evidence="10">
    <location>
        <begin position="484"/>
        <end position="810"/>
    </location>
</feature>
<dbReference type="InterPro" id="IPR010920">
    <property type="entry name" value="LSM_dom_sf"/>
</dbReference>
<dbReference type="Pfam" id="PF00924">
    <property type="entry name" value="MS_channel_2nd"/>
    <property type="match status" value="1"/>
</dbReference>
<name>A0A291HUH2_9GAMM</name>
<dbReference type="InterPro" id="IPR049278">
    <property type="entry name" value="MS_channel_C"/>
</dbReference>
<feature type="transmembrane region" description="Helical" evidence="8">
    <location>
        <begin position="604"/>
        <end position="624"/>
    </location>
</feature>
<dbReference type="Proteomes" id="UP000217763">
    <property type="component" value="Chromosome"/>
</dbReference>
<accession>A0A291HUH2</accession>
<feature type="transmembrane region" description="Helical" evidence="8">
    <location>
        <begin position="899"/>
        <end position="926"/>
    </location>
</feature>
<dbReference type="Pfam" id="PF12794">
    <property type="entry name" value="MscS_TM"/>
    <property type="match status" value="1"/>
</dbReference>
<evidence type="ECO:0000256" key="4">
    <source>
        <dbReference type="ARBA" id="ARBA00022692"/>
    </source>
</evidence>
<evidence type="ECO:0000256" key="6">
    <source>
        <dbReference type="ARBA" id="ARBA00023136"/>
    </source>
</evidence>
<dbReference type="InterPro" id="IPR006686">
    <property type="entry name" value="MscS_channel_CS"/>
</dbReference>
<feature type="transmembrane region" description="Helical" evidence="8">
    <location>
        <begin position="710"/>
        <end position="736"/>
    </location>
</feature>
<dbReference type="Pfam" id="PF21088">
    <property type="entry name" value="MS_channel_1st"/>
    <property type="match status" value="1"/>
</dbReference>
<feature type="transmembrane region" description="Helical" evidence="8">
    <location>
        <begin position="473"/>
        <end position="499"/>
    </location>
</feature>
<evidence type="ECO:0000256" key="3">
    <source>
        <dbReference type="ARBA" id="ARBA00022475"/>
    </source>
</evidence>
<dbReference type="InterPro" id="IPR023408">
    <property type="entry name" value="MscS_beta-dom_sf"/>
</dbReference>
<keyword evidence="14" id="KW-1185">Reference proteome</keyword>
<feature type="transmembrane region" description="Helical" evidence="8">
    <location>
        <begin position="678"/>
        <end position="698"/>
    </location>
</feature>
<dbReference type="AlphaFoldDB" id="A0A291HUH2"/>